<feature type="compositionally biased region" description="Acidic residues" evidence="2">
    <location>
        <begin position="965"/>
        <end position="979"/>
    </location>
</feature>
<organism evidence="4 5">
    <name type="scientific">Dichotomopilus funicola</name>
    <dbReference type="NCBI Taxonomy" id="1934379"/>
    <lineage>
        <taxon>Eukaryota</taxon>
        <taxon>Fungi</taxon>
        <taxon>Dikarya</taxon>
        <taxon>Ascomycota</taxon>
        <taxon>Pezizomycotina</taxon>
        <taxon>Sordariomycetes</taxon>
        <taxon>Sordariomycetidae</taxon>
        <taxon>Sordariales</taxon>
        <taxon>Chaetomiaceae</taxon>
        <taxon>Dichotomopilus</taxon>
    </lineage>
</organism>
<feature type="compositionally biased region" description="Low complexity" evidence="2">
    <location>
        <begin position="244"/>
        <end position="259"/>
    </location>
</feature>
<comment type="caution">
    <text evidence="4">The sequence shown here is derived from an EMBL/GenBank/DDBJ whole genome shotgun (WGS) entry which is preliminary data.</text>
</comment>
<protein>
    <recommendedName>
        <fullName evidence="3">C2H2-type domain-containing protein</fullName>
    </recommendedName>
</protein>
<reference evidence="4" key="1">
    <citation type="journal article" date="2023" name="Mol. Phylogenet. Evol.">
        <title>Genome-scale phylogeny and comparative genomics of the fungal order Sordariales.</title>
        <authorList>
            <person name="Hensen N."/>
            <person name="Bonometti L."/>
            <person name="Westerberg I."/>
            <person name="Brannstrom I.O."/>
            <person name="Guillou S."/>
            <person name="Cros-Aarteil S."/>
            <person name="Calhoun S."/>
            <person name="Haridas S."/>
            <person name="Kuo A."/>
            <person name="Mondo S."/>
            <person name="Pangilinan J."/>
            <person name="Riley R."/>
            <person name="LaButti K."/>
            <person name="Andreopoulos B."/>
            <person name="Lipzen A."/>
            <person name="Chen C."/>
            <person name="Yan M."/>
            <person name="Daum C."/>
            <person name="Ng V."/>
            <person name="Clum A."/>
            <person name="Steindorff A."/>
            <person name="Ohm R.A."/>
            <person name="Martin F."/>
            <person name="Silar P."/>
            <person name="Natvig D.O."/>
            <person name="Lalanne C."/>
            <person name="Gautier V."/>
            <person name="Ament-Velasquez S.L."/>
            <person name="Kruys A."/>
            <person name="Hutchinson M.I."/>
            <person name="Powell A.J."/>
            <person name="Barry K."/>
            <person name="Miller A.N."/>
            <person name="Grigoriev I.V."/>
            <person name="Debuchy R."/>
            <person name="Gladieux P."/>
            <person name="Hiltunen Thoren M."/>
            <person name="Johannesson H."/>
        </authorList>
    </citation>
    <scope>NUCLEOTIDE SEQUENCE</scope>
    <source>
        <strain evidence="4">CBS 141.50</strain>
    </source>
</reference>
<dbReference type="PROSITE" id="PS50157">
    <property type="entry name" value="ZINC_FINGER_C2H2_2"/>
    <property type="match status" value="1"/>
</dbReference>
<evidence type="ECO:0000313" key="4">
    <source>
        <dbReference type="EMBL" id="KAK4141056.1"/>
    </source>
</evidence>
<keyword evidence="1" id="KW-0862">Zinc</keyword>
<feature type="region of interest" description="Disordered" evidence="2">
    <location>
        <begin position="1"/>
        <end position="371"/>
    </location>
</feature>
<feature type="region of interest" description="Disordered" evidence="2">
    <location>
        <begin position="386"/>
        <end position="424"/>
    </location>
</feature>
<evidence type="ECO:0000313" key="5">
    <source>
        <dbReference type="Proteomes" id="UP001302676"/>
    </source>
</evidence>
<dbReference type="Proteomes" id="UP001302676">
    <property type="component" value="Unassembled WGS sequence"/>
</dbReference>
<dbReference type="EMBL" id="MU853618">
    <property type="protein sequence ID" value="KAK4141056.1"/>
    <property type="molecule type" value="Genomic_DNA"/>
</dbReference>
<dbReference type="RefSeq" id="XP_062634427.1">
    <property type="nucleotide sequence ID" value="XM_062778074.1"/>
</dbReference>
<feature type="compositionally biased region" description="Low complexity" evidence="2">
    <location>
        <begin position="53"/>
        <end position="79"/>
    </location>
</feature>
<keyword evidence="1" id="KW-0479">Metal-binding</keyword>
<feature type="domain" description="C2H2-type" evidence="3">
    <location>
        <begin position="624"/>
        <end position="653"/>
    </location>
</feature>
<keyword evidence="1" id="KW-0863">Zinc-finger</keyword>
<dbReference type="GO" id="GO:0008270">
    <property type="term" value="F:zinc ion binding"/>
    <property type="evidence" value="ECO:0007669"/>
    <property type="project" value="UniProtKB-KW"/>
</dbReference>
<feature type="compositionally biased region" description="Polar residues" evidence="2">
    <location>
        <begin position="113"/>
        <end position="140"/>
    </location>
</feature>
<feature type="compositionally biased region" description="Polar residues" evidence="2">
    <location>
        <begin position="921"/>
        <end position="941"/>
    </location>
</feature>
<evidence type="ECO:0000256" key="1">
    <source>
        <dbReference type="PROSITE-ProRule" id="PRU00042"/>
    </source>
</evidence>
<evidence type="ECO:0000259" key="3">
    <source>
        <dbReference type="PROSITE" id="PS50157"/>
    </source>
</evidence>
<feature type="compositionally biased region" description="Low complexity" evidence="2">
    <location>
        <begin position="872"/>
        <end position="886"/>
    </location>
</feature>
<gene>
    <name evidence="4" type="ORF">C8A04DRAFT_14394</name>
</gene>
<feature type="compositionally biased region" description="Low complexity" evidence="2">
    <location>
        <begin position="295"/>
        <end position="308"/>
    </location>
</feature>
<dbReference type="GeneID" id="87814687"/>
<keyword evidence="5" id="KW-1185">Reference proteome</keyword>
<proteinExistence type="predicted"/>
<reference evidence="4" key="2">
    <citation type="submission" date="2023-05" db="EMBL/GenBank/DDBJ databases">
        <authorList>
            <consortium name="Lawrence Berkeley National Laboratory"/>
            <person name="Steindorff A."/>
            <person name="Hensen N."/>
            <person name="Bonometti L."/>
            <person name="Westerberg I."/>
            <person name="Brannstrom I.O."/>
            <person name="Guillou S."/>
            <person name="Cros-Aarteil S."/>
            <person name="Calhoun S."/>
            <person name="Haridas S."/>
            <person name="Kuo A."/>
            <person name="Mondo S."/>
            <person name="Pangilinan J."/>
            <person name="Riley R."/>
            <person name="Labutti K."/>
            <person name="Andreopoulos B."/>
            <person name="Lipzen A."/>
            <person name="Chen C."/>
            <person name="Yanf M."/>
            <person name="Daum C."/>
            <person name="Ng V."/>
            <person name="Clum A."/>
            <person name="Ohm R."/>
            <person name="Martin F."/>
            <person name="Silar P."/>
            <person name="Natvig D."/>
            <person name="Lalanne C."/>
            <person name="Gautier V."/>
            <person name="Ament-Velasquez S.L."/>
            <person name="Kruys A."/>
            <person name="Hutchinson M.I."/>
            <person name="Powell A.J."/>
            <person name="Barry K."/>
            <person name="Miller A.N."/>
            <person name="Grigoriev I.V."/>
            <person name="Debuchy R."/>
            <person name="Gladieux P."/>
            <person name="Thoren M.H."/>
            <person name="Johannesson H."/>
        </authorList>
    </citation>
    <scope>NUCLEOTIDE SEQUENCE</scope>
    <source>
        <strain evidence="4">CBS 141.50</strain>
    </source>
</reference>
<feature type="compositionally biased region" description="Basic and acidic residues" evidence="2">
    <location>
        <begin position="97"/>
        <end position="107"/>
    </location>
</feature>
<sequence>MEGAGQPHESGEPRAQMATGVSTTTPPPPPLVNPDQPDPRALSTAAPGTSPRVASPAAQGADVAVAAATTAPAVGIPIPSSNPPVSLAMENGGTNIESREAWPERPPRPNLDTPRSASPQVQLQTTAANTESVSHQQPISPTARAAPEVSPVRESSPIVKEEYLGPAVPGPPQASQLHQNTLPGPSGLPARLPSPPRVPAPSFSPSSAPPPPHPLPAPGPVVPGHLHHSVPQRLPTLSGPQLGPHQASQQYPPHSQHSRQPPPPLVHVSSSQPAPHLQTHGHLHHSPQYEHGYHHQQQQQQPQQYHQQHYQHQHPHHHHQHQHQHQPPPHHHHQPSPSSTAPTPAPGTPLTPIPPSQQYFPPNPAQQAWPHPSVPVHIASLSKPIIMDPPSVRKGGQQGGGQAGQPNETPVFPSPTMQNQAAPNPKFVDDYTRINFAIQQSIPEAVRRVVRDRWEKCLLGSEFHQAFVLNAAIHHASATITQRAVRDFGGKLVDTARRDIVAHFSAEALDDVADLIICKASDKFLDKCLEKRLLTIGAKPLINALAAAERLGYEPSDMVQVEPNERVLPQAPPSQPAPTNPAQSHPVAQCLKCFRTFAYPSAHEYHATHDVCSQIPPDNNGFEHACIHCGKGFTNVVDLQRHTEQQVCTTPRPAQTPQPRLNQAGTVVTRSPSSVHTPGAATIELHLPSTIPSAKPTPPTAGTGLPGDPYGHLTPDQIQSMNDDLRAAEEQFAPRFAEANEIADSGQRRVKLEGLRNSFGTKQSLIRKKYGVRLRERRTKAEIEAERARVMGRQRRNEASRPPPTPGSGPALTAPVAPAAGSGWTAANTPRTSAVWEEHDAKRRRLSEAGGHHSPSRTLADDTPTRKVSGSYPTAATTSSRPTTTYEQSGARIQIHIPTANSQQQQQQQQQSGGSAHPNGVSGTASRTATPDGSHSGTNADSENRQQQQQHGHGRPGLSSAPVVIDDDDDSSSGDDEDIPSTLPSHVRKSLGASASPSVVQKTP</sequence>
<name>A0AAN6UYC0_9PEZI</name>
<feature type="compositionally biased region" description="Pro residues" evidence="2">
    <location>
        <begin position="207"/>
        <end position="221"/>
    </location>
</feature>
<feature type="compositionally biased region" description="Basic and acidic residues" evidence="2">
    <location>
        <begin position="783"/>
        <end position="799"/>
    </location>
</feature>
<feature type="compositionally biased region" description="Polar residues" evidence="2">
    <location>
        <begin position="173"/>
        <end position="183"/>
    </location>
</feature>
<evidence type="ECO:0000256" key="2">
    <source>
        <dbReference type="SAM" id="MobiDB-lite"/>
    </source>
</evidence>
<dbReference type="InterPro" id="IPR013087">
    <property type="entry name" value="Znf_C2H2_type"/>
</dbReference>
<feature type="compositionally biased region" description="Polar residues" evidence="2">
    <location>
        <begin position="993"/>
        <end position="1004"/>
    </location>
</feature>
<dbReference type="AlphaFoldDB" id="A0AAN6UYC0"/>
<accession>A0AAN6UYC0</accession>
<feature type="region of interest" description="Disordered" evidence="2">
    <location>
        <begin position="783"/>
        <end position="888"/>
    </location>
</feature>
<feature type="compositionally biased region" description="Pro residues" evidence="2">
    <location>
        <begin position="343"/>
        <end position="355"/>
    </location>
</feature>
<feature type="region of interest" description="Disordered" evidence="2">
    <location>
        <begin position="900"/>
        <end position="1004"/>
    </location>
</feature>
<feature type="compositionally biased region" description="Basic and acidic residues" evidence="2">
    <location>
        <begin position="836"/>
        <end position="851"/>
    </location>
</feature>
<feature type="compositionally biased region" description="Basic residues" evidence="2">
    <location>
        <begin position="309"/>
        <end position="334"/>
    </location>
</feature>